<reference evidence="2" key="1">
    <citation type="submission" date="2020-08" db="EMBL/GenBank/DDBJ databases">
        <title>Complete genome sequence of Sphingobium barthaii strain KK22, a high-molecular-weight polycyclic aromatic hydrocarbon-degrading soil bacterium.</title>
        <authorList>
            <person name="Mori J.F."/>
            <person name="Kanaly R.A."/>
        </authorList>
    </citation>
    <scope>NUCLEOTIDE SEQUENCE [LARGE SCALE GENOMIC DNA]</scope>
    <source>
        <strain evidence="2">KK22</strain>
    </source>
</reference>
<dbReference type="KEGG" id="sbar:H5V43_03965"/>
<dbReference type="Proteomes" id="UP000593663">
    <property type="component" value="Chromosome 1"/>
</dbReference>
<name>A0A7M2GHX0_SPHSA</name>
<sequence length="66" mass="7234">MTKKSMHCGQCGGENIMRDAWATWDVTSQTWVLGEVFDYAFCADCEADATIVERSLDPLPEAASCA</sequence>
<protein>
    <submittedName>
        <fullName evidence="1">Uncharacterized protein</fullName>
    </submittedName>
</protein>
<dbReference type="AlphaFoldDB" id="A0A7M2GHX0"/>
<gene>
    <name evidence="1" type="ORF">H5V43_03965</name>
</gene>
<accession>A0A7M2GHX0</accession>
<evidence type="ECO:0000313" key="1">
    <source>
        <dbReference type="EMBL" id="QOT72310.1"/>
    </source>
</evidence>
<dbReference type="RefSeq" id="WP_037481167.1">
    <property type="nucleotide sequence ID" value="NZ_BATN01000001.1"/>
</dbReference>
<evidence type="ECO:0000313" key="2">
    <source>
        <dbReference type="Proteomes" id="UP000593663"/>
    </source>
</evidence>
<dbReference type="EMBL" id="CP060035">
    <property type="protein sequence ID" value="QOT72310.1"/>
    <property type="molecule type" value="Genomic_DNA"/>
</dbReference>
<proteinExistence type="predicted"/>
<organism evidence="1 2">
    <name type="scientific">Sphingobium fuliginis (strain ATCC 27551)</name>
    <dbReference type="NCBI Taxonomy" id="336203"/>
    <lineage>
        <taxon>Bacteria</taxon>
        <taxon>Pseudomonadati</taxon>
        <taxon>Pseudomonadota</taxon>
        <taxon>Alphaproteobacteria</taxon>
        <taxon>Sphingomonadales</taxon>
        <taxon>Sphingomonadaceae</taxon>
        <taxon>Sphingobium</taxon>
    </lineage>
</organism>